<dbReference type="EMBL" id="LR031574">
    <property type="protein sequence ID" value="VDC97045.1"/>
    <property type="molecule type" value="Genomic_DNA"/>
</dbReference>
<organism evidence="3">
    <name type="scientific">Brassica campestris</name>
    <name type="common">Field mustard</name>
    <dbReference type="NCBI Taxonomy" id="3711"/>
    <lineage>
        <taxon>Eukaryota</taxon>
        <taxon>Viridiplantae</taxon>
        <taxon>Streptophyta</taxon>
        <taxon>Embryophyta</taxon>
        <taxon>Tracheophyta</taxon>
        <taxon>Spermatophyta</taxon>
        <taxon>Magnoliopsida</taxon>
        <taxon>eudicotyledons</taxon>
        <taxon>Gunneridae</taxon>
        <taxon>Pentapetalae</taxon>
        <taxon>rosids</taxon>
        <taxon>malvids</taxon>
        <taxon>Brassicales</taxon>
        <taxon>Brassicaceae</taxon>
        <taxon>Brassiceae</taxon>
        <taxon>Brassica</taxon>
    </lineage>
</organism>
<feature type="compositionally biased region" description="Basic and acidic residues" evidence="1">
    <location>
        <begin position="56"/>
        <end position="70"/>
    </location>
</feature>
<dbReference type="Proteomes" id="UP000694005">
    <property type="component" value="Chromosome A07"/>
</dbReference>
<accession>A0A3P6B4A4</accession>
<dbReference type="Gramene" id="A07p12160.2_BraZ1">
    <property type="protein sequence ID" value="A07p12160.2_BraZ1.CDS"/>
    <property type="gene ID" value="A07g12160.2_BraZ1"/>
</dbReference>
<evidence type="ECO:0000313" key="3">
    <source>
        <dbReference type="EMBL" id="VDC97045.1"/>
    </source>
</evidence>
<sequence>SHNLHRETHLGLARSPKKNRTGSTRRDLQPVMPSYGEGRLKIAASNPQPVTVAPPPEKRHQVNKKAERSSEAYPTPHTQSANTKTQTTARLT</sequence>
<feature type="compositionally biased region" description="Polar residues" evidence="1">
    <location>
        <begin position="76"/>
        <end position="92"/>
    </location>
</feature>
<feature type="non-terminal residue" evidence="3">
    <location>
        <position position="1"/>
    </location>
</feature>
<reference evidence="3" key="1">
    <citation type="submission" date="2018-11" db="EMBL/GenBank/DDBJ databases">
        <authorList>
            <consortium name="Genoscope - CEA"/>
            <person name="William W."/>
        </authorList>
    </citation>
    <scope>NUCLEOTIDE SEQUENCE</scope>
</reference>
<name>A0A3P6B4A4_BRACM</name>
<dbReference type="EMBL" id="LS974623">
    <property type="protein sequence ID" value="CAG7901572.1"/>
    <property type="molecule type" value="Genomic_DNA"/>
</dbReference>
<feature type="region of interest" description="Disordered" evidence="1">
    <location>
        <begin position="1"/>
        <end position="92"/>
    </location>
</feature>
<gene>
    <name evidence="3" type="ORF">BRAA07T28827Z</name>
    <name evidence="2" type="ORF">BRAPAZ1V2_A07P12160.2</name>
</gene>
<proteinExistence type="predicted"/>
<protein>
    <submittedName>
        <fullName evidence="2">Uncharacterized protein</fullName>
    </submittedName>
</protein>
<dbReference type="AlphaFoldDB" id="A0A3P6B4A4"/>
<evidence type="ECO:0000256" key="1">
    <source>
        <dbReference type="SAM" id="MobiDB-lite"/>
    </source>
</evidence>
<evidence type="ECO:0000313" key="2">
    <source>
        <dbReference type="EMBL" id="CAG7901572.1"/>
    </source>
</evidence>